<protein>
    <submittedName>
        <fullName evidence="1">Uncharacterized protein</fullName>
    </submittedName>
</protein>
<organism evidence="1 2">
    <name type="scientific">Daphnia magna</name>
    <dbReference type="NCBI Taxonomy" id="35525"/>
    <lineage>
        <taxon>Eukaryota</taxon>
        <taxon>Metazoa</taxon>
        <taxon>Ecdysozoa</taxon>
        <taxon>Arthropoda</taxon>
        <taxon>Crustacea</taxon>
        <taxon>Branchiopoda</taxon>
        <taxon>Diplostraca</taxon>
        <taxon>Cladocera</taxon>
        <taxon>Anomopoda</taxon>
        <taxon>Daphniidae</taxon>
        <taxon>Daphnia</taxon>
    </lineage>
</organism>
<reference evidence="1 2" key="1">
    <citation type="journal article" date="2023" name="Nucleic Acids Res.">
        <title>The hologenome of Daphnia magna reveals possible DNA methylation and microbiome-mediated evolution of the host genome.</title>
        <authorList>
            <person name="Chaturvedi A."/>
            <person name="Li X."/>
            <person name="Dhandapani V."/>
            <person name="Marshall H."/>
            <person name="Kissane S."/>
            <person name="Cuenca-Cambronero M."/>
            <person name="Asole G."/>
            <person name="Calvet F."/>
            <person name="Ruiz-Romero M."/>
            <person name="Marangio P."/>
            <person name="Guigo R."/>
            <person name="Rago D."/>
            <person name="Mirbahai L."/>
            <person name="Eastwood N."/>
            <person name="Colbourne J.K."/>
            <person name="Zhou J."/>
            <person name="Mallon E."/>
            <person name="Orsini L."/>
        </authorList>
    </citation>
    <scope>NUCLEOTIDE SEQUENCE [LARGE SCALE GENOMIC DNA]</scope>
    <source>
        <strain evidence="1">LRV0_1</strain>
    </source>
</reference>
<keyword evidence="2" id="KW-1185">Reference proteome</keyword>
<name>A0ABR0B719_9CRUS</name>
<dbReference type="Proteomes" id="UP001234178">
    <property type="component" value="Unassembled WGS sequence"/>
</dbReference>
<accession>A0ABR0B719</accession>
<proteinExistence type="predicted"/>
<evidence type="ECO:0000313" key="1">
    <source>
        <dbReference type="EMBL" id="KAK4037483.1"/>
    </source>
</evidence>
<gene>
    <name evidence="1" type="ORF">OUZ56_029516</name>
</gene>
<comment type="caution">
    <text evidence="1">The sequence shown here is derived from an EMBL/GenBank/DDBJ whole genome shotgun (WGS) entry which is preliminary data.</text>
</comment>
<sequence>MNKYPLNDATVCRKFRRTKLTAIVRVPTLWPKKARLRRVTLGGVPRYRGSEVLLPPPPPACQPPPLTCQPATEAAILRLHFTAMTCLLVGIFSIPSKSTTSSHFLFFGSDSPRRQAALNDDSNPGCLDDKCDCAAIELAGLLGYCTDARKNLKEHKNSVEQTGKGKAFPMKPLNEKIVNMIWGESSAALPGNSISGGVETDVMENANDTLRINNSASSASLHTMNASSCAVLAKTVQSSFLENEEDDLSTFEFDDSQSNQSSLCQTFSNADFADGVPSTSRVVALLPKRTSTPVLSTKTTDHSSANIVFAKRSQATLAPVEKDAPLVAVTSFSTTNGESLNKNPLALRDIVNRAKRAHAEKSNVSVSKRLMRDRFDLLHSVIAVRQLIGKPIDAEKDIPVDLLEMMNNPSQLI</sequence>
<evidence type="ECO:0000313" key="2">
    <source>
        <dbReference type="Proteomes" id="UP001234178"/>
    </source>
</evidence>
<dbReference type="EMBL" id="JAOYFB010000040">
    <property type="protein sequence ID" value="KAK4037483.1"/>
    <property type="molecule type" value="Genomic_DNA"/>
</dbReference>